<dbReference type="RefSeq" id="WP_320685355.1">
    <property type="nucleotide sequence ID" value="NZ_JAXBLV010000031.1"/>
</dbReference>
<accession>A0ABU5EUX2</accession>
<evidence type="ECO:0000313" key="2">
    <source>
        <dbReference type="Proteomes" id="UP001272242"/>
    </source>
</evidence>
<reference evidence="2" key="1">
    <citation type="journal article" date="2023" name="Mar. Drugs">
        <title>Gemmata algarum, a Novel Planctomycete Isolated from an Algal Mat, Displays Antimicrobial Activity.</title>
        <authorList>
            <person name="Kumar G."/>
            <person name="Kallscheuer N."/>
            <person name="Kashif M."/>
            <person name="Ahamad S."/>
            <person name="Jagadeeshwari U."/>
            <person name="Pannikurungottu S."/>
            <person name="Haufschild T."/>
            <person name="Kabuu M."/>
            <person name="Sasikala C."/>
            <person name="Jogler C."/>
            <person name="Ramana C."/>
        </authorList>
    </citation>
    <scope>NUCLEOTIDE SEQUENCE [LARGE SCALE GENOMIC DNA]</scope>
    <source>
        <strain evidence="2">JC673</strain>
    </source>
</reference>
<gene>
    <name evidence="1" type="ORF">R5W23_005547</name>
</gene>
<evidence type="ECO:0000313" key="1">
    <source>
        <dbReference type="EMBL" id="MDY3558432.1"/>
    </source>
</evidence>
<keyword evidence="2" id="KW-1185">Reference proteome</keyword>
<protein>
    <submittedName>
        <fullName evidence="1">Uncharacterized protein</fullName>
    </submittedName>
</protein>
<organism evidence="1 2">
    <name type="scientific">Gemmata algarum</name>
    <dbReference type="NCBI Taxonomy" id="2975278"/>
    <lineage>
        <taxon>Bacteria</taxon>
        <taxon>Pseudomonadati</taxon>
        <taxon>Planctomycetota</taxon>
        <taxon>Planctomycetia</taxon>
        <taxon>Gemmatales</taxon>
        <taxon>Gemmataceae</taxon>
        <taxon>Gemmata</taxon>
    </lineage>
</organism>
<comment type="caution">
    <text evidence="1">The sequence shown here is derived from an EMBL/GenBank/DDBJ whole genome shotgun (WGS) entry which is preliminary data.</text>
</comment>
<dbReference type="Proteomes" id="UP001272242">
    <property type="component" value="Unassembled WGS sequence"/>
</dbReference>
<proteinExistence type="predicted"/>
<dbReference type="EMBL" id="JAXBLV010000031">
    <property type="protein sequence ID" value="MDY3558432.1"/>
    <property type="molecule type" value="Genomic_DNA"/>
</dbReference>
<sequence length="91" mass="10059">MSANAPIEPKWRTALLSSAAALRRVANDTLPHELDRRGLELGERKDALTAEERAELLAWVAFTQQRSAEKLEAELALHRLVSICPELASLA</sequence>
<name>A0ABU5EUX2_9BACT</name>